<dbReference type="HOGENOM" id="CLU_1789007_0_0_1"/>
<dbReference type="EnsemblMetazoa" id="ISCW013285-RA">
    <property type="protein sequence ID" value="ISCW013285-PA"/>
    <property type="gene ID" value="ISCW013285"/>
</dbReference>
<evidence type="ECO:0000313" key="2">
    <source>
        <dbReference type="EnsemblMetazoa" id="ISCW013285-PA"/>
    </source>
</evidence>
<evidence type="ECO:0000313" key="3">
    <source>
        <dbReference type="Proteomes" id="UP000001555"/>
    </source>
</evidence>
<dbReference type="InParanoid" id="B7QA56"/>
<dbReference type="EMBL" id="DS892726">
    <property type="protein sequence ID" value="EEC15728.1"/>
    <property type="molecule type" value="Genomic_DNA"/>
</dbReference>
<accession>B7QA56</accession>
<reference evidence="2" key="2">
    <citation type="submission" date="2020-05" db="UniProtKB">
        <authorList>
            <consortium name="EnsemblMetazoa"/>
        </authorList>
    </citation>
    <scope>IDENTIFICATION</scope>
    <source>
        <strain evidence="2">wikel</strain>
    </source>
</reference>
<proteinExistence type="predicted"/>
<dbReference type="EMBL" id="ABJB010775898">
    <property type="status" value="NOT_ANNOTATED_CDS"/>
    <property type="molecule type" value="Genomic_DNA"/>
</dbReference>
<sequence>MPKDVDHVGAAGERPECHRAALASSGLAFCPSAGTAQPRRKGPHSLHVRGTSAVVDRVLAAPNERNKIPKKPPGHPNARAPVTPAAVWLTRPPPSLSVGRLGVSPGRGKLHGSHLDDRLSSSPLRARTFGSESSTCAAEYLSICF</sequence>
<dbReference type="Proteomes" id="UP000001555">
    <property type="component" value="Unassembled WGS sequence"/>
</dbReference>
<protein>
    <submittedName>
        <fullName evidence="1 2">Uncharacterized protein</fullName>
    </submittedName>
</protein>
<gene>
    <name evidence="1" type="ORF">IscW_ISCW013285</name>
</gene>
<evidence type="ECO:0000313" key="1">
    <source>
        <dbReference type="EMBL" id="EEC15728.1"/>
    </source>
</evidence>
<dbReference type="VEuPathDB" id="VectorBase:ISCI013285"/>
<name>B7QA56_IXOSC</name>
<organism>
    <name type="scientific">Ixodes scapularis</name>
    <name type="common">Black-legged tick</name>
    <name type="synonym">Deer tick</name>
    <dbReference type="NCBI Taxonomy" id="6945"/>
    <lineage>
        <taxon>Eukaryota</taxon>
        <taxon>Metazoa</taxon>
        <taxon>Ecdysozoa</taxon>
        <taxon>Arthropoda</taxon>
        <taxon>Chelicerata</taxon>
        <taxon>Arachnida</taxon>
        <taxon>Acari</taxon>
        <taxon>Parasitiformes</taxon>
        <taxon>Ixodida</taxon>
        <taxon>Ixodoidea</taxon>
        <taxon>Ixodidae</taxon>
        <taxon>Ixodinae</taxon>
        <taxon>Ixodes</taxon>
    </lineage>
</organism>
<keyword evidence="3" id="KW-1185">Reference proteome</keyword>
<dbReference type="PaxDb" id="6945-B7QA56"/>
<reference evidence="1 3" key="1">
    <citation type="submission" date="2008-03" db="EMBL/GenBank/DDBJ databases">
        <title>Annotation of Ixodes scapularis.</title>
        <authorList>
            <consortium name="Ixodes scapularis Genome Project Consortium"/>
            <person name="Caler E."/>
            <person name="Hannick L.I."/>
            <person name="Bidwell S."/>
            <person name="Joardar V."/>
            <person name="Thiagarajan M."/>
            <person name="Amedeo P."/>
            <person name="Galinsky K.J."/>
            <person name="Schobel S."/>
            <person name="Inman J."/>
            <person name="Hostetler J."/>
            <person name="Miller J."/>
            <person name="Hammond M."/>
            <person name="Megy K."/>
            <person name="Lawson D."/>
            <person name="Kodira C."/>
            <person name="Sutton G."/>
            <person name="Meyer J."/>
            <person name="Hill C.A."/>
            <person name="Birren B."/>
            <person name="Nene V."/>
            <person name="Collins F."/>
            <person name="Alarcon-Chaidez F."/>
            <person name="Wikel S."/>
            <person name="Strausberg R."/>
        </authorList>
    </citation>
    <scope>NUCLEOTIDE SEQUENCE [LARGE SCALE GENOMIC DNA]</scope>
    <source>
        <strain evidence="3">Wikel</strain>
        <strain evidence="1">Wikel colony</strain>
    </source>
</reference>
<dbReference type="AlphaFoldDB" id="B7QA56"/>
<dbReference type="VEuPathDB" id="VectorBase:ISCW013285"/>